<dbReference type="PANTHER" id="PTHR11552:SF147">
    <property type="entry name" value="CHOLINE DEHYDROGENASE, MITOCHONDRIAL"/>
    <property type="match status" value="1"/>
</dbReference>
<dbReference type="OrthoDB" id="269227at2759"/>
<dbReference type="PANTHER" id="PTHR11552">
    <property type="entry name" value="GLUCOSE-METHANOL-CHOLINE GMC OXIDOREDUCTASE"/>
    <property type="match status" value="1"/>
</dbReference>
<dbReference type="AlphaFoldDB" id="A0A6A4HVE9"/>
<dbReference type="Gene3D" id="3.50.50.60">
    <property type="entry name" value="FAD/NAD(P)-binding domain"/>
    <property type="match status" value="1"/>
</dbReference>
<comment type="similarity">
    <text evidence="2">Belongs to the GMC oxidoreductase family.</text>
</comment>
<feature type="active site" description="Proton donor" evidence="5">
    <location>
        <position position="577"/>
    </location>
</feature>
<dbReference type="InterPro" id="IPR036188">
    <property type="entry name" value="FAD/NAD-bd_sf"/>
</dbReference>
<keyword evidence="4 6" id="KW-0274">FAD</keyword>
<gene>
    <name evidence="10" type="ORF">BT96DRAFT_613317</name>
</gene>
<dbReference type="InterPro" id="IPR000172">
    <property type="entry name" value="GMC_OxRdtase_N"/>
</dbReference>
<protein>
    <submittedName>
        <fullName evidence="10">Alcohol oxidase</fullName>
    </submittedName>
</protein>
<evidence type="ECO:0000313" key="11">
    <source>
        <dbReference type="Proteomes" id="UP000799118"/>
    </source>
</evidence>
<keyword evidence="7" id="KW-0732">Signal</keyword>
<evidence type="ECO:0000256" key="5">
    <source>
        <dbReference type="PIRSR" id="PIRSR000137-1"/>
    </source>
</evidence>
<feature type="signal peptide" evidence="7">
    <location>
        <begin position="1"/>
        <end position="26"/>
    </location>
</feature>
<dbReference type="GO" id="GO:0050660">
    <property type="term" value="F:flavin adenine dinucleotide binding"/>
    <property type="evidence" value="ECO:0007669"/>
    <property type="project" value="InterPro"/>
</dbReference>
<proteinExistence type="inferred from homology"/>
<evidence type="ECO:0000313" key="10">
    <source>
        <dbReference type="EMBL" id="KAE9401238.1"/>
    </source>
</evidence>
<dbReference type="PIRSF" id="PIRSF000137">
    <property type="entry name" value="Alcohol_oxidase"/>
    <property type="match status" value="1"/>
</dbReference>
<sequence length="642" mass="69379">MLLMTSKWFYAVTAVTLSILARLSSAAIYNDYSDLPQGKEWDFVIAGGGTAALALANRLSENASYNVLVLEAGTTDVGIFNITVPFFCTRTIFAYDWNLTTTIQPGLEDRSIFFPRGFILGGSSSINGMFYTRGSADDFDRFAEVSGDEGWSWDNIQPYLALNEKFVPPADQHNITGQFNPDVHYFNGTTSVSLPSFPQSIDAKVLDAVDELGGVYSYNEDINSGSPLGVGWLPRTIDTQGRRSSSGSSYLAPVFAARENLDVLLNARVARVLPTSNNTNSTTGYSFRTVEFSQDITSNSTIQVTALKEVIISGGVVGSPQILLNSGIGNTTSLSAAGITPLVDLPGVGQNLSDQPFITNAFLANTTDTYDDINRNDTVSNEVLVEWFGEDGEPGDAHGTGPLGDTFANQISYYRVSEELIEEFGDFSSGPTSPHLEIYPGNGYFLQVLEPSTGTSCNAYLIFFFHLLMLPYSGYFLSMTTVVVSPASRGSITVNSSDPFTPPIIDPGYLTADFDVAAMKEAFNIAYTFLNASVWDGYILEPPAGLPSLSDFFTMDATELDGQLETYIRNQTGSSAHPVGTVAMSARNATYGAVDPDLKVKGVEGLRVVDASVFPFVTCSHTQVPVYVFAERAAEMIKATWA</sequence>
<comment type="cofactor">
    <cofactor evidence="1 6">
        <name>FAD</name>
        <dbReference type="ChEBI" id="CHEBI:57692"/>
    </cofactor>
</comment>
<feature type="chain" id="PRO_5025540787" evidence="7">
    <location>
        <begin position="27"/>
        <end position="642"/>
    </location>
</feature>
<dbReference type="Pfam" id="PF05199">
    <property type="entry name" value="GMC_oxred_C"/>
    <property type="match status" value="1"/>
</dbReference>
<evidence type="ECO:0000256" key="4">
    <source>
        <dbReference type="ARBA" id="ARBA00022827"/>
    </source>
</evidence>
<organism evidence="10 11">
    <name type="scientific">Gymnopus androsaceus JB14</name>
    <dbReference type="NCBI Taxonomy" id="1447944"/>
    <lineage>
        <taxon>Eukaryota</taxon>
        <taxon>Fungi</taxon>
        <taxon>Dikarya</taxon>
        <taxon>Basidiomycota</taxon>
        <taxon>Agaricomycotina</taxon>
        <taxon>Agaricomycetes</taxon>
        <taxon>Agaricomycetidae</taxon>
        <taxon>Agaricales</taxon>
        <taxon>Marasmiineae</taxon>
        <taxon>Omphalotaceae</taxon>
        <taxon>Gymnopus</taxon>
    </lineage>
</organism>
<feature type="binding site" evidence="6">
    <location>
        <position position="269"/>
    </location>
    <ligand>
        <name>FAD</name>
        <dbReference type="ChEBI" id="CHEBI:57692"/>
    </ligand>
</feature>
<reference evidence="10" key="1">
    <citation type="journal article" date="2019" name="Environ. Microbiol.">
        <title>Fungal ecological strategies reflected in gene transcription - a case study of two litter decomposers.</title>
        <authorList>
            <person name="Barbi F."/>
            <person name="Kohler A."/>
            <person name="Barry K."/>
            <person name="Baskaran P."/>
            <person name="Daum C."/>
            <person name="Fauchery L."/>
            <person name="Ihrmark K."/>
            <person name="Kuo A."/>
            <person name="LaButti K."/>
            <person name="Lipzen A."/>
            <person name="Morin E."/>
            <person name="Grigoriev I.V."/>
            <person name="Henrissat B."/>
            <person name="Lindahl B."/>
            <person name="Martin F."/>
        </authorList>
    </citation>
    <scope>NUCLEOTIDE SEQUENCE</scope>
    <source>
        <strain evidence="10">JB14</strain>
    </source>
</reference>
<name>A0A6A4HVE9_9AGAR</name>
<dbReference type="GO" id="GO:0016614">
    <property type="term" value="F:oxidoreductase activity, acting on CH-OH group of donors"/>
    <property type="evidence" value="ECO:0007669"/>
    <property type="project" value="InterPro"/>
</dbReference>
<feature type="domain" description="Glucose-methanol-choline oxidoreductase N-terminal" evidence="8">
    <location>
        <begin position="42"/>
        <end position="356"/>
    </location>
</feature>
<feature type="active site" description="Proton acceptor" evidence="5">
    <location>
        <position position="621"/>
    </location>
</feature>
<dbReference type="Pfam" id="PF00732">
    <property type="entry name" value="GMC_oxred_N"/>
    <property type="match status" value="1"/>
</dbReference>
<keyword evidence="3" id="KW-0285">Flavoprotein</keyword>
<dbReference type="SUPFAM" id="SSF54373">
    <property type="entry name" value="FAD-linked reductases, C-terminal domain"/>
    <property type="match status" value="1"/>
</dbReference>
<dbReference type="EMBL" id="ML769448">
    <property type="protein sequence ID" value="KAE9401238.1"/>
    <property type="molecule type" value="Genomic_DNA"/>
</dbReference>
<dbReference type="SUPFAM" id="SSF51905">
    <property type="entry name" value="FAD/NAD(P)-binding domain"/>
    <property type="match status" value="1"/>
</dbReference>
<dbReference type="InterPro" id="IPR007867">
    <property type="entry name" value="GMC_OxRtase_C"/>
</dbReference>
<dbReference type="InterPro" id="IPR012132">
    <property type="entry name" value="GMC_OxRdtase"/>
</dbReference>
<keyword evidence="11" id="KW-1185">Reference proteome</keyword>
<evidence type="ECO:0000259" key="8">
    <source>
        <dbReference type="Pfam" id="PF00732"/>
    </source>
</evidence>
<evidence type="ECO:0000259" key="9">
    <source>
        <dbReference type="Pfam" id="PF05199"/>
    </source>
</evidence>
<evidence type="ECO:0000256" key="1">
    <source>
        <dbReference type="ARBA" id="ARBA00001974"/>
    </source>
</evidence>
<dbReference type="Gene3D" id="3.30.560.10">
    <property type="entry name" value="Glucose Oxidase, domain 3"/>
    <property type="match status" value="1"/>
</dbReference>
<dbReference type="Proteomes" id="UP000799118">
    <property type="component" value="Unassembled WGS sequence"/>
</dbReference>
<evidence type="ECO:0000256" key="7">
    <source>
        <dbReference type="SAM" id="SignalP"/>
    </source>
</evidence>
<evidence type="ECO:0000256" key="2">
    <source>
        <dbReference type="ARBA" id="ARBA00010790"/>
    </source>
</evidence>
<evidence type="ECO:0000256" key="6">
    <source>
        <dbReference type="PIRSR" id="PIRSR000137-2"/>
    </source>
</evidence>
<accession>A0A6A4HVE9</accession>
<feature type="domain" description="Glucose-methanol-choline oxidoreductase C-terminal" evidence="9">
    <location>
        <begin position="486"/>
        <end position="630"/>
    </location>
</feature>
<evidence type="ECO:0000256" key="3">
    <source>
        <dbReference type="ARBA" id="ARBA00022630"/>
    </source>
</evidence>